<evidence type="ECO:0000313" key="3">
    <source>
        <dbReference type="Proteomes" id="UP000789831"/>
    </source>
</evidence>
<keyword evidence="1" id="KW-0732">Signal</keyword>
<gene>
    <name evidence="2" type="ORF">AGERDE_LOCUS10553</name>
</gene>
<feature type="chain" id="PRO_5040489392" evidence="1">
    <location>
        <begin position="18"/>
        <end position="153"/>
    </location>
</feature>
<accession>A0A9N9GWJ5</accession>
<dbReference type="OrthoDB" id="2433997at2759"/>
<evidence type="ECO:0000256" key="1">
    <source>
        <dbReference type="SAM" id="SignalP"/>
    </source>
</evidence>
<protein>
    <submittedName>
        <fullName evidence="2">160_t:CDS:1</fullName>
    </submittedName>
</protein>
<dbReference type="AlphaFoldDB" id="A0A9N9GWJ5"/>
<dbReference type="EMBL" id="CAJVPL010003389">
    <property type="protein sequence ID" value="CAG8631632.1"/>
    <property type="molecule type" value="Genomic_DNA"/>
</dbReference>
<comment type="caution">
    <text evidence="2">The sequence shown here is derived from an EMBL/GenBank/DDBJ whole genome shotgun (WGS) entry which is preliminary data.</text>
</comment>
<dbReference type="Proteomes" id="UP000789831">
    <property type="component" value="Unassembled WGS sequence"/>
</dbReference>
<proteinExistence type="predicted"/>
<sequence>MKSSLIILLLFASFVFAVPVDKRLLPNINPASCNGFRITSPTVPYYSYTEGQCYQISFDKGASSVVNVTTVDLFKGCDNTLVARQFTGKVDVNTQIATPYFNLEFGDLPTADYYYSVTALTADGGTCTFITVPFEGIADHVNPPAQCPKYPPS</sequence>
<reference evidence="2" key="1">
    <citation type="submission" date="2021-06" db="EMBL/GenBank/DDBJ databases">
        <authorList>
            <person name="Kallberg Y."/>
            <person name="Tangrot J."/>
            <person name="Rosling A."/>
        </authorList>
    </citation>
    <scope>NUCLEOTIDE SEQUENCE</scope>
    <source>
        <strain evidence="2">MT106</strain>
    </source>
</reference>
<keyword evidence="3" id="KW-1185">Reference proteome</keyword>
<evidence type="ECO:0000313" key="2">
    <source>
        <dbReference type="EMBL" id="CAG8631632.1"/>
    </source>
</evidence>
<name>A0A9N9GWJ5_9GLOM</name>
<organism evidence="2 3">
    <name type="scientific">Ambispora gerdemannii</name>
    <dbReference type="NCBI Taxonomy" id="144530"/>
    <lineage>
        <taxon>Eukaryota</taxon>
        <taxon>Fungi</taxon>
        <taxon>Fungi incertae sedis</taxon>
        <taxon>Mucoromycota</taxon>
        <taxon>Glomeromycotina</taxon>
        <taxon>Glomeromycetes</taxon>
        <taxon>Archaeosporales</taxon>
        <taxon>Ambisporaceae</taxon>
        <taxon>Ambispora</taxon>
    </lineage>
</organism>
<feature type="signal peptide" evidence="1">
    <location>
        <begin position="1"/>
        <end position="17"/>
    </location>
</feature>